<keyword evidence="1" id="KW-1133">Transmembrane helix</keyword>
<evidence type="ECO:0000313" key="2">
    <source>
        <dbReference type="EMBL" id="CAD8640409.1"/>
    </source>
</evidence>
<evidence type="ECO:0000256" key="1">
    <source>
        <dbReference type="SAM" id="Phobius"/>
    </source>
</evidence>
<sequence>MGCDLKPVQTPQIITAVVNSDMHMHCHRSEWILVVLGCIGVFLCGVSGSNTTDLCCSTSGLVEFYAPDAACSIFGWTPVNCTSSEPCRQASCRSSAAARYLGGCYNDSLWADQVSAVGRDYVCTSSCGRTHGFAQVVLLMMSILMAMLLR</sequence>
<organism evidence="2">
    <name type="scientific">Cryptomonas curvata</name>
    <dbReference type="NCBI Taxonomy" id="233186"/>
    <lineage>
        <taxon>Eukaryota</taxon>
        <taxon>Cryptophyceae</taxon>
        <taxon>Cryptomonadales</taxon>
        <taxon>Cryptomonadaceae</taxon>
        <taxon>Cryptomonas</taxon>
    </lineage>
</organism>
<gene>
    <name evidence="2" type="ORF">CCUR1050_LOCUS18093</name>
</gene>
<name>A0A7S0QI98_9CRYP</name>
<dbReference type="AlphaFoldDB" id="A0A7S0QI98"/>
<accession>A0A7S0QI98</accession>
<proteinExistence type="predicted"/>
<feature type="transmembrane region" description="Helical" evidence="1">
    <location>
        <begin position="31"/>
        <end position="49"/>
    </location>
</feature>
<reference evidence="2" key="1">
    <citation type="submission" date="2021-01" db="EMBL/GenBank/DDBJ databases">
        <authorList>
            <person name="Corre E."/>
            <person name="Pelletier E."/>
            <person name="Niang G."/>
            <person name="Scheremetjew M."/>
            <person name="Finn R."/>
            <person name="Kale V."/>
            <person name="Holt S."/>
            <person name="Cochrane G."/>
            <person name="Meng A."/>
            <person name="Brown T."/>
            <person name="Cohen L."/>
        </authorList>
    </citation>
    <scope>NUCLEOTIDE SEQUENCE</scope>
    <source>
        <strain evidence="2">CCAP979/52</strain>
    </source>
</reference>
<keyword evidence="1" id="KW-0472">Membrane</keyword>
<keyword evidence="1" id="KW-0812">Transmembrane</keyword>
<dbReference type="EMBL" id="HBEZ01032687">
    <property type="protein sequence ID" value="CAD8640409.1"/>
    <property type="molecule type" value="Transcribed_RNA"/>
</dbReference>
<protein>
    <submittedName>
        <fullName evidence="2">Uncharacterized protein</fullName>
    </submittedName>
</protein>
<feature type="transmembrane region" description="Helical" evidence="1">
    <location>
        <begin position="132"/>
        <end position="149"/>
    </location>
</feature>